<keyword evidence="3" id="KW-1185">Reference proteome</keyword>
<dbReference type="RefSeq" id="WP_396639519.1">
    <property type="nucleotide sequence ID" value="NZ_JBIQWL010000001.1"/>
</dbReference>
<dbReference type="Proteomes" id="UP001610861">
    <property type="component" value="Unassembled WGS sequence"/>
</dbReference>
<evidence type="ECO:0000256" key="1">
    <source>
        <dbReference type="SAM" id="MobiDB-lite"/>
    </source>
</evidence>
<name>A0ABW7Q4F1_9MICO</name>
<protein>
    <submittedName>
        <fullName evidence="2">Uncharacterized protein</fullName>
    </submittedName>
</protein>
<evidence type="ECO:0000313" key="3">
    <source>
        <dbReference type="Proteomes" id="UP001610861"/>
    </source>
</evidence>
<evidence type="ECO:0000313" key="2">
    <source>
        <dbReference type="EMBL" id="MFH8249585.1"/>
    </source>
</evidence>
<gene>
    <name evidence="2" type="ORF">ACH3VR_04365</name>
</gene>
<comment type="caution">
    <text evidence="2">The sequence shown here is derived from an EMBL/GenBank/DDBJ whole genome shotgun (WGS) entry which is preliminary data.</text>
</comment>
<proteinExistence type="predicted"/>
<accession>A0ABW7Q4F1</accession>
<dbReference type="EMBL" id="JBIQWL010000001">
    <property type="protein sequence ID" value="MFH8249585.1"/>
    <property type="molecule type" value="Genomic_DNA"/>
</dbReference>
<sequence length="278" mass="29033">MDAATRAELAALRRRAYARDADIAGDSVGLERLAELEQLAIAARGEAAPVPAGTAGLPRAAIPTSGSVTRGRPAPDPATHAGPRIVGRAPGRPLPRRRLIVGLVASVALPAVAFGPLSDLQTAPNPTLADAATASPTARPATADLTGTEHVIIPLVVDRRSGEFIDVSPRPDMPVFLANGRPTWVQPLGVHYGWTLSAAGISRGQERENCLLLTNGSTIEANCSPRADTANGALRMSLGYGNLADHQRPQGMTPDQRVTFTWGDGAYISIKITDGSRP</sequence>
<organism evidence="2 3">
    <name type="scientific">Microbacterium alkaliflavum</name>
    <dbReference type="NCBI Taxonomy" id="3248839"/>
    <lineage>
        <taxon>Bacteria</taxon>
        <taxon>Bacillati</taxon>
        <taxon>Actinomycetota</taxon>
        <taxon>Actinomycetes</taxon>
        <taxon>Micrococcales</taxon>
        <taxon>Microbacteriaceae</taxon>
        <taxon>Microbacterium</taxon>
    </lineage>
</organism>
<reference evidence="2 3" key="1">
    <citation type="submission" date="2024-09" db="EMBL/GenBank/DDBJ databases">
        <authorList>
            <person name="Pan X."/>
        </authorList>
    </citation>
    <scope>NUCLEOTIDE SEQUENCE [LARGE SCALE GENOMIC DNA]</scope>
    <source>
        <strain evidence="2 3">B2969</strain>
    </source>
</reference>
<feature type="region of interest" description="Disordered" evidence="1">
    <location>
        <begin position="54"/>
        <end position="90"/>
    </location>
</feature>